<dbReference type="SMART" id="SM00342">
    <property type="entry name" value="HTH_ARAC"/>
    <property type="match status" value="1"/>
</dbReference>
<feature type="domain" description="HTH araC/xylS-type" evidence="11">
    <location>
        <begin position="23"/>
        <end position="120"/>
    </location>
</feature>
<evidence type="ECO:0000256" key="2">
    <source>
        <dbReference type="ARBA" id="ARBA00008711"/>
    </source>
</evidence>
<dbReference type="InterPro" id="IPR036631">
    <property type="entry name" value="MGMT_N_sf"/>
</dbReference>
<reference evidence="12" key="1">
    <citation type="submission" date="2018-06" db="EMBL/GenBank/DDBJ databases">
        <authorList>
            <person name="Zhirakovskaya E."/>
        </authorList>
    </citation>
    <scope>NUCLEOTIDE SEQUENCE</scope>
</reference>
<dbReference type="SUPFAM" id="SSF46767">
    <property type="entry name" value="Methylated DNA-protein cysteine methyltransferase, C-terminal domain"/>
    <property type="match status" value="1"/>
</dbReference>
<evidence type="ECO:0000256" key="10">
    <source>
        <dbReference type="ARBA" id="ARBA00049348"/>
    </source>
</evidence>
<dbReference type="SUPFAM" id="SSF53155">
    <property type="entry name" value="Methylated DNA-protein cysteine methyltransferase domain"/>
    <property type="match status" value="1"/>
</dbReference>
<dbReference type="GO" id="GO:0003700">
    <property type="term" value="F:DNA-binding transcription factor activity"/>
    <property type="evidence" value="ECO:0007669"/>
    <property type="project" value="InterPro"/>
</dbReference>
<dbReference type="NCBIfam" id="TIGR00589">
    <property type="entry name" value="ogt"/>
    <property type="match status" value="1"/>
</dbReference>
<dbReference type="PROSITE" id="PS01124">
    <property type="entry name" value="HTH_ARAC_FAMILY_2"/>
    <property type="match status" value="1"/>
</dbReference>
<name>A0A3B0V9M5_9ZZZZ</name>
<comment type="catalytic activity">
    <reaction evidence="10">
        <text>a 6-O-methyl-2'-deoxyguanosine in DNA + L-cysteinyl-[protein] = S-methyl-L-cysteinyl-[protein] + a 2'-deoxyguanosine in DNA</text>
        <dbReference type="Rhea" id="RHEA:24000"/>
        <dbReference type="Rhea" id="RHEA-COMP:10131"/>
        <dbReference type="Rhea" id="RHEA-COMP:10132"/>
        <dbReference type="Rhea" id="RHEA-COMP:11367"/>
        <dbReference type="Rhea" id="RHEA-COMP:11368"/>
        <dbReference type="ChEBI" id="CHEBI:29950"/>
        <dbReference type="ChEBI" id="CHEBI:82612"/>
        <dbReference type="ChEBI" id="CHEBI:85445"/>
        <dbReference type="ChEBI" id="CHEBI:85448"/>
        <dbReference type="EC" id="2.1.1.63"/>
    </reaction>
</comment>
<dbReference type="InterPro" id="IPR036388">
    <property type="entry name" value="WH-like_DNA-bd_sf"/>
</dbReference>
<dbReference type="Gene3D" id="3.30.160.70">
    <property type="entry name" value="Methylated DNA-protein cysteine methyltransferase domain"/>
    <property type="match status" value="1"/>
</dbReference>
<evidence type="ECO:0000256" key="1">
    <source>
        <dbReference type="ARBA" id="ARBA00001286"/>
    </source>
</evidence>
<organism evidence="12">
    <name type="scientific">hydrothermal vent metagenome</name>
    <dbReference type="NCBI Taxonomy" id="652676"/>
    <lineage>
        <taxon>unclassified sequences</taxon>
        <taxon>metagenomes</taxon>
        <taxon>ecological metagenomes</taxon>
    </lineage>
</organism>
<sequence>MITLKEIPRYTFAEAADDYGRIEQAIYYLEQNFQGQPSLRQVADHVGLSEFHFQRLFSRWAGTSPKRFLQFLTIQHAKKLLASSQSVLDATYEAGLSSPSRLHDLFVTHEAMSPGEFKQKGAELTIQYGYHATPFGECLIALTERGICGLSFVTDGNRAEALAEHQASWPQANFVADDGATRPFIDPIFQLDGVDTRPSLPLYLKGTNFQIQVWQALLQLPAGTAVSYGTVAQMIGNPKAVRAVGTAVSHNPIGYLIPCHRVIQQAGGFGQYRWGNGRKKAVLGWEAARLEVPVTGQTALID</sequence>
<comment type="similarity">
    <text evidence="2">Belongs to the MGMT family.</text>
</comment>
<dbReference type="Pfam" id="PF01035">
    <property type="entry name" value="DNA_binding_1"/>
    <property type="match status" value="1"/>
</dbReference>
<dbReference type="Gene3D" id="1.10.10.60">
    <property type="entry name" value="Homeodomain-like"/>
    <property type="match status" value="1"/>
</dbReference>
<comment type="catalytic activity">
    <reaction evidence="1">
        <text>a 4-O-methyl-thymidine in DNA + L-cysteinyl-[protein] = a thymidine in DNA + S-methyl-L-cysteinyl-[protein]</text>
        <dbReference type="Rhea" id="RHEA:53428"/>
        <dbReference type="Rhea" id="RHEA-COMP:10131"/>
        <dbReference type="Rhea" id="RHEA-COMP:10132"/>
        <dbReference type="Rhea" id="RHEA-COMP:13555"/>
        <dbReference type="Rhea" id="RHEA-COMP:13556"/>
        <dbReference type="ChEBI" id="CHEBI:29950"/>
        <dbReference type="ChEBI" id="CHEBI:82612"/>
        <dbReference type="ChEBI" id="CHEBI:137386"/>
        <dbReference type="ChEBI" id="CHEBI:137387"/>
        <dbReference type="EC" id="2.1.1.63"/>
    </reaction>
</comment>
<dbReference type="InterPro" id="IPR008332">
    <property type="entry name" value="MethylG_MeTrfase_N"/>
</dbReference>
<protein>
    <recommendedName>
        <fullName evidence="3">methylated-DNA--[protein]-cysteine S-methyltransferase</fullName>
        <ecNumber evidence="3">2.1.1.63</ecNumber>
    </recommendedName>
</protein>
<dbReference type="Pfam" id="PF12833">
    <property type="entry name" value="HTH_18"/>
    <property type="match status" value="1"/>
</dbReference>
<dbReference type="FunFam" id="1.10.10.10:FF:000214">
    <property type="entry name" value="Methylated-DNA--protein-cysteine methyltransferase"/>
    <property type="match status" value="1"/>
</dbReference>
<dbReference type="GO" id="GO:0006281">
    <property type="term" value="P:DNA repair"/>
    <property type="evidence" value="ECO:0007669"/>
    <property type="project" value="UniProtKB-KW"/>
</dbReference>
<dbReference type="GO" id="GO:0003908">
    <property type="term" value="F:methylated-DNA-[protein]-cysteine S-methyltransferase activity"/>
    <property type="evidence" value="ECO:0007669"/>
    <property type="project" value="UniProtKB-EC"/>
</dbReference>
<evidence type="ECO:0000256" key="6">
    <source>
        <dbReference type="ARBA" id="ARBA00022763"/>
    </source>
</evidence>
<evidence type="ECO:0000256" key="8">
    <source>
        <dbReference type="ARBA" id="ARBA00023163"/>
    </source>
</evidence>
<dbReference type="Pfam" id="PF02870">
    <property type="entry name" value="Methyltransf_1N"/>
    <property type="match status" value="1"/>
</dbReference>
<dbReference type="InterPro" id="IPR036217">
    <property type="entry name" value="MethylDNA_cys_MeTrfase_DNAb"/>
</dbReference>
<keyword evidence="9" id="KW-0234">DNA repair</keyword>
<dbReference type="Gene3D" id="1.10.10.10">
    <property type="entry name" value="Winged helix-like DNA-binding domain superfamily/Winged helix DNA-binding domain"/>
    <property type="match status" value="1"/>
</dbReference>
<dbReference type="InterPro" id="IPR014048">
    <property type="entry name" value="MethylDNA_cys_MeTrfase_DNA-bd"/>
</dbReference>
<dbReference type="InterPro" id="IPR009057">
    <property type="entry name" value="Homeodomain-like_sf"/>
</dbReference>
<keyword evidence="8" id="KW-0804">Transcription</keyword>
<evidence type="ECO:0000313" key="12">
    <source>
        <dbReference type="EMBL" id="VAW40305.1"/>
    </source>
</evidence>
<evidence type="ECO:0000259" key="11">
    <source>
        <dbReference type="PROSITE" id="PS01124"/>
    </source>
</evidence>
<dbReference type="SUPFAM" id="SSF46689">
    <property type="entry name" value="Homeodomain-like"/>
    <property type="match status" value="1"/>
</dbReference>
<dbReference type="EC" id="2.1.1.63" evidence="3"/>
<dbReference type="AlphaFoldDB" id="A0A3B0V9M5"/>
<evidence type="ECO:0000256" key="3">
    <source>
        <dbReference type="ARBA" id="ARBA00011918"/>
    </source>
</evidence>
<keyword evidence="6" id="KW-0227">DNA damage</keyword>
<dbReference type="InterPro" id="IPR018060">
    <property type="entry name" value="HTH_AraC"/>
</dbReference>
<dbReference type="InterPro" id="IPR001497">
    <property type="entry name" value="MethylDNA_cys_MeTrfase_AS"/>
</dbReference>
<accession>A0A3B0V9M5</accession>
<evidence type="ECO:0000256" key="7">
    <source>
        <dbReference type="ARBA" id="ARBA00023015"/>
    </source>
</evidence>
<evidence type="ECO:0000256" key="9">
    <source>
        <dbReference type="ARBA" id="ARBA00023204"/>
    </source>
</evidence>
<evidence type="ECO:0000256" key="4">
    <source>
        <dbReference type="ARBA" id="ARBA00022603"/>
    </source>
</evidence>
<dbReference type="PANTHER" id="PTHR10815:SF13">
    <property type="entry name" value="METHYLATED-DNA--PROTEIN-CYSTEINE METHYLTRANSFERASE"/>
    <property type="match status" value="1"/>
</dbReference>
<dbReference type="CDD" id="cd06445">
    <property type="entry name" value="ATase"/>
    <property type="match status" value="1"/>
</dbReference>
<dbReference type="PANTHER" id="PTHR10815">
    <property type="entry name" value="METHYLATED-DNA--PROTEIN-CYSTEINE METHYLTRANSFERASE"/>
    <property type="match status" value="1"/>
</dbReference>
<gene>
    <name evidence="12" type="ORF">MNBD_CHLOROFLEXI01-1084</name>
</gene>
<dbReference type="GO" id="GO:0043565">
    <property type="term" value="F:sequence-specific DNA binding"/>
    <property type="evidence" value="ECO:0007669"/>
    <property type="project" value="InterPro"/>
</dbReference>
<dbReference type="EMBL" id="UOEU01000788">
    <property type="protein sequence ID" value="VAW40305.1"/>
    <property type="molecule type" value="Genomic_DNA"/>
</dbReference>
<keyword evidence="5 12" id="KW-0808">Transferase</keyword>
<proteinExistence type="inferred from homology"/>
<keyword evidence="7" id="KW-0805">Transcription regulation</keyword>
<dbReference type="GO" id="GO:0032259">
    <property type="term" value="P:methylation"/>
    <property type="evidence" value="ECO:0007669"/>
    <property type="project" value="UniProtKB-KW"/>
</dbReference>
<keyword evidence="4 12" id="KW-0489">Methyltransferase</keyword>
<evidence type="ECO:0000256" key="5">
    <source>
        <dbReference type="ARBA" id="ARBA00022679"/>
    </source>
</evidence>
<dbReference type="PROSITE" id="PS00374">
    <property type="entry name" value="MGMT"/>
    <property type="match status" value="1"/>
</dbReference>